<organism evidence="1 2">
    <name type="scientific">Xenoophorus captivus</name>
    <dbReference type="NCBI Taxonomy" id="1517983"/>
    <lineage>
        <taxon>Eukaryota</taxon>
        <taxon>Metazoa</taxon>
        <taxon>Chordata</taxon>
        <taxon>Craniata</taxon>
        <taxon>Vertebrata</taxon>
        <taxon>Euteleostomi</taxon>
        <taxon>Actinopterygii</taxon>
        <taxon>Neopterygii</taxon>
        <taxon>Teleostei</taxon>
        <taxon>Neoteleostei</taxon>
        <taxon>Acanthomorphata</taxon>
        <taxon>Ovalentaria</taxon>
        <taxon>Atherinomorphae</taxon>
        <taxon>Cyprinodontiformes</taxon>
        <taxon>Goodeidae</taxon>
        <taxon>Xenoophorus</taxon>
    </lineage>
</organism>
<dbReference type="EMBL" id="JAHRIN010012842">
    <property type="protein sequence ID" value="MEQ2195927.1"/>
    <property type="molecule type" value="Genomic_DNA"/>
</dbReference>
<proteinExistence type="predicted"/>
<comment type="caution">
    <text evidence="1">The sequence shown here is derived from an EMBL/GenBank/DDBJ whole genome shotgun (WGS) entry which is preliminary data.</text>
</comment>
<keyword evidence="2" id="KW-1185">Reference proteome</keyword>
<sequence length="141" mass="16169">MAWWAPRSWRTSVECAEATTPTAKPSKTQSCGLLKSKDNMLVEDSAYEWAPKRWSYCSKACGGGMVKIRGENSSHILLPHYYMLQLSTFAFSLGKQYLRYGCRRKVDSKMVHKIFCNKSNMKPRGDMRDCNQKPCPPPMYV</sequence>
<evidence type="ECO:0000313" key="2">
    <source>
        <dbReference type="Proteomes" id="UP001434883"/>
    </source>
</evidence>
<dbReference type="Proteomes" id="UP001434883">
    <property type="component" value="Unassembled WGS sequence"/>
</dbReference>
<dbReference type="Gene3D" id="2.20.100.10">
    <property type="entry name" value="Thrombospondin type-1 (TSP1) repeat"/>
    <property type="match status" value="1"/>
</dbReference>
<reference evidence="1 2" key="1">
    <citation type="submission" date="2021-06" db="EMBL/GenBank/DDBJ databases">
        <authorList>
            <person name="Palmer J.M."/>
        </authorList>
    </citation>
    <scope>NUCLEOTIDE SEQUENCE [LARGE SCALE GENOMIC DNA]</scope>
    <source>
        <strain evidence="1 2">XC_2019</strain>
        <tissue evidence="1">Muscle</tissue>
    </source>
</reference>
<evidence type="ECO:0000313" key="1">
    <source>
        <dbReference type="EMBL" id="MEQ2195927.1"/>
    </source>
</evidence>
<name>A0ABV0QKB6_9TELE</name>
<dbReference type="InterPro" id="IPR036383">
    <property type="entry name" value="TSP1_rpt_sf"/>
</dbReference>
<accession>A0ABV0QKB6</accession>
<gene>
    <name evidence="1" type="ORF">XENOCAPTIV_020551</name>
</gene>
<protein>
    <submittedName>
        <fullName evidence="1">Uncharacterized protein</fullName>
    </submittedName>
</protein>